<name>A0ACB5UEW8_9FIRM</name>
<evidence type="ECO:0000313" key="2">
    <source>
        <dbReference type="Proteomes" id="UP001374599"/>
    </source>
</evidence>
<reference evidence="1" key="1">
    <citation type="submission" date="2023-09" db="EMBL/GenBank/DDBJ databases">
        <title>Vallitalea sediminicola and Vallitalea maricola sp. nov., anaerobic bacteria isolated from marine sediment.</title>
        <authorList>
            <person name="Hirano S."/>
            <person name="Maeda A."/>
            <person name="Terahara T."/>
            <person name="Mori K."/>
            <person name="Hamada M."/>
            <person name="Matsumoto R."/>
            <person name="Kobayashi T."/>
        </authorList>
    </citation>
    <scope>NUCLEOTIDE SEQUENCE</scope>
    <source>
        <strain evidence="1">AN17-2</strain>
    </source>
</reference>
<organism evidence="1 2">
    <name type="scientific">Vallitalea maricola</name>
    <dbReference type="NCBI Taxonomy" id="3074433"/>
    <lineage>
        <taxon>Bacteria</taxon>
        <taxon>Bacillati</taxon>
        <taxon>Bacillota</taxon>
        <taxon>Clostridia</taxon>
        <taxon>Lachnospirales</taxon>
        <taxon>Vallitaleaceae</taxon>
        <taxon>Vallitalea</taxon>
    </lineage>
</organism>
<gene>
    <name evidence="1" type="ORF">AN2V17_03410</name>
</gene>
<dbReference type="Proteomes" id="UP001374599">
    <property type="component" value="Unassembled WGS sequence"/>
</dbReference>
<evidence type="ECO:0000313" key="1">
    <source>
        <dbReference type="EMBL" id="GMQ61113.1"/>
    </source>
</evidence>
<keyword evidence="1" id="KW-0808">Transferase</keyword>
<proteinExistence type="predicted"/>
<sequence length="318" mass="35373">MYDVVAIGELLIDFTPVKYGEKKLPIFEQNPGGAPANVLAMNARLGGKTGFIGKVGHDQFGCFLKKVIEDVNINASGLVMSKDVHTTLVFVHLSEQGERSFSFYRKPGADMMLSKEEINKELIDNCNMFHFGSVSLTDEPCKSATITAVEYAKKKGKIISYDPNYREALWRDYRVAKEEILQVMPLADIVKISDEEMEFLFGITDMDECVKLIKEMGVSLVLISMGDKGSYYSNKNVSGFIKSFKMNSIDTTGAGDAFLGAVHYKIRNKDLKDIQMMEKEELDKILLFANAAGGITTTKKGAIPAMPNEEIINRLCLK</sequence>
<accession>A0ACB5UEW8</accession>
<keyword evidence="1" id="KW-0418">Kinase</keyword>
<keyword evidence="2" id="KW-1185">Reference proteome</keyword>
<protein>
    <submittedName>
        <fullName evidence="1">Carbohydrate kinase</fullName>
    </submittedName>
</protein>
<dbReference type="EMBL" id="BTPU01000005">
    <property type="protein sequence ID" value="GMQ61113.1"/>
    <property type="molecule type" value="Genomic_DNA"/>
</dbReference>
<comment type="caution">
    <text evidence="1">The sequence shown here is derived from an EMBL/GenBank/DDBJ whole genome shotgun (WGS) entry which is preliminary data.</text>
</comment>